<evidence type="ECO:0000256" key="5">
    <source>
        <dbReference type="ARBA" id="ARBA00031122"/>
    </source>
</evidence>
<evidence type="ECO:0000256" key="3">
    <source>
        <dbReference type="ARBA" id="ARBA00020586"/>
    </source>
</evidence>
<accession>A0A4R2S216</accession>
<evidence type="ECO:0000256" key="4">
    <source>
        <dbReference type="ARBA" id="ARBA00023251"/>
    </source>
</evidence>
<dbReference type="AlphaFoldDB" id="A0A4R2S216"/>
<comment type="pathway">
    <text evidence="2">Siderophore biosynthesis.</text>
</comment>
<keyword evidence="7" id="KW-0808">Transferase</keyword>
<organism evidence="7 8">
    <name type="scientific">Baia soyae</name>
    <dbReference type="NCBI Taxonomy" id="1544746"/>
    <lineage>
        <taxon>Bacteria</taxon>
        <taxon>Bacillati</taxon>
        <taxon>Bacillota</taxon>
        <taxon>Bacilli</taxon>
        <taxon>Bacillales</taxon>
        <taxon>Thermoactinomycetaceae</taxon>
        <taxon>Baia</taxon>
    </lineage>
</organism>
<evidence type="ECO:0000313" key="7">
    <source>
        <dbReference type="EMBL" id="TCP70568.1"/>
    </source>
</evidence>
<dbReference type="RefSeq" id="WP_279388923.1">
    <property type="nucleotide sequence ID" value="NZ_SLXV01000001.1"/>
</dbReference>
<dbReference type="GO" id="GO:0016410">
    <property type="term" value="F:N-acyltransferase activity"/>
    <property type="evidence" value="ECO:0007669"/>
    <property type="project" value="TreeGrafter"/>
</dbReference>
<gene>
    <name evidence="7" type="ORF">EDD57_1018</name>
</gene>
<feature type="domain" description="N-acetyltransferase" evidence="6">
    <location>
        <begin position="20"/>
        <end position="183"/>
    </location>
</feature>
<dbReference type="PROSITE" id="PS51186">
    <property type="entry name" value="GNAT"/>
    <property type="match status" value="1"/>
</dbReference>
<comment type="function">
    <text evidence="1">Acyltransferase required for the direct transfer of medium- to long-chain fatty acyl moieties from a carrier protein (MbtL) on to the epsilon-amino group of lysine residue in the mycobactin core.</text>
</comment>
<keyword evidence="4" id="KW-0046">Antibiotic resistance</keyword>
<dbReference type="Pfam" id="PF13523">
    <property type="entry name" value="Acetyltransf_8"/>
    <property type="match status" value="1"/>
</dbReference>
<comment type="caution">
    <text evidence="7">The sequence shown here is derived from an EMBL/GenBank/DDBJ whole genome shotgun (WGS) entry which is preliminary data.</text>
</comment>
<dbReference type="InterPro" id="IPR000182">
    <property type="entry name" value="GNAT_dom"/>
</dbReference>
<dbReference type="GO" id="GO:0046677">
    <property type="term" value="P:response to antibiotic"/>
    <property type="evidence" value="ECO:0007669"/>
    <property type="project" value="UniProtKB-KW"/>
</dbReference>
<dbReference type="InterPro" id="IPR016181">
    <property type="entry name" value="Acyl_CoA_acyltransferase"/>
</dbReference>
<dbReference type="Gene3D" id="3.40.630.30">
    <property type="match status" value="1"/>
</dbReference>
<evidence type="ECO:0000313" key="8">
    <source>
        <dbReference type="Proteomes" id="UP000294746"/>
    </source>
</evidence>
<dbReference type="PANTHER" id="PTHR31438:SF1">
    <property type="entry name" value="LYSINE N-ACYLTRANSFERASE C17G9.06C-RELATED"/>
    <property type="match status" value="1"/>
</dbReference>
<proteinExistence type="predicted"/>
<evidence type="ECO:0000256" key="1">
    <source>
        <dbReference type="ARBA" id="ARBA00003818"/>
    </source>
</evidence>
<evidence type="ECO:0000259" key="6">
    <source>
        <dbReference type="PROSITE" id="PS51186"/>
    </source>
</evidence>
<dbReference type="InterPro" id="IPR019432">
    <property type="entry name" value="Acyltransferase_MbtK/IucB-like"/>
</dbReference>
<name>A0A4R2S216_9BACL</name>
<reference evidence="7 8" key="1">
    <citation type="submission" date="2019-03" db="EMBL/GenBank/DDBJ databases">
        <title>Genomic Encyclopedia of Type Strains, Phase IV (KMG-IV): sequencing the most valuable type-strain genomes for metagenomic binning, comparative biology and taxonomic classification.</title>
        <authorList>
            <person name="Goeker M."/>
        </authorList>
    </citation>
    <scope>NUCLEOTIDE SEQUENCE [LARGE SCALE GENOMIC DNA]</scope>
    <source>
        <strain evidence="7 8">DSM 46831</strain>
    </source>
</reference>
<dbReference type="SUPFAM" id="SSF55729">
    <property type="entry name" value="Acyl-CoA N-acyltransferases (Nat)"/>
    <property type="match status" value="1"/>
</dbReference>
<dbReference type="GO" id="GO:0019290">
    <property type="term" value="P:siderophore biosynthetic process"/>
    <property type="evidence" value="ECO:0007669"/>
    <property type="project" value="InterPro"/>
</dbReference>
<sequence length="195" mass="23129">MVKHQLPRQIIWDQAIEKEISFRPVELEADFEMLYQWHQEPHVIPYWNLNISREAYHTHLTQFLQDPHHSLHIGLIDGVPTSYWETYWVKGDILENSYEYHPADQGVHLLIGDTQYLGKGYALPLLRAITKLLFENAETEKVVAEPNFLNKKMIHVFEKCGFQFQKKIPLPGKEAALLFCDRNEFRQRWHDIHAI</sequence>
<keyword evidence="8" id="KW-1185">Reference proteome</keyword>
<dbReference type="SMART" id="SM01006">
    <property type="entry name" value="AlcB"/>
    <property type="match status" value="1"/>
</dbReference>
<evidence type="ECO:0000256" key="2">
    <source>
        <dbReference type="ARBA" id="ARBA00004924"/>
    </source>
</evidence>
<dbReference type="Proteomes" id="UP000294746">
    <property type="component" value="Unassembled WGS sequence"/>
</dbReference>
<dbReference type="PANTHER" id="PTHR31438">
    <property type="entry name" value="LYSINE N-ACYLTRANSFERASE C17G9.06C-RELATED"/>
    <property type="match status" value="1"/>
</dbReference>
<protein>
    <recommendedName>
        <fullName evidence="3">Lysine N-acyltransferase MbtK</fullName>
    </recommendedName>
    <alternativeName>
        <fullName evidence="5">Mycobactin synthase protein K</fullName>
    </alternativeName>
</protein>
<dbReference type="EMBL" id="SLXV01000001">
    <property type="protein sequence ID" value="TCP70568.1"/>
    <property type="molecule type" value="Genomic_DNA"/>
</dbReference>